<accession>A0A7Y7BAW1</accession>
<comment type="caution">
    <text evidence="2">The sequence shown here is derived from an EMBL/GenBank/DDBJ whole genome shotgun (WGS) entry which is preliminary data.</text>
</comment>
<organism evidence="2 3">
    <name type="scientific">Streptomyces morookaense</name>
    <name type="common">Streptoverticillium morookaense</name>
    <dbReference type="NCBI Taxonomy" id="1970"/>
    <lineage>
        <taxon>Bacteria</taxon>
        <taxon>Bacillati</taxon>
        <taxon>Actinomycetota</taxon>
        <taxon>Actinomycetes</taxon>
        <taxon>Kitasatosporales</taxon>
        <taxon>Streptomycetaceae</taxon>
        <taxon>Streptomyces</taxon>
    </lineage>
</organism>
<evidence type="ECO:0000313" key="3">
    <source>
        <dbReference type="Proteomes" id="UP000587462"/>
    </source>
</evidence>
<feature type="chain" id="PRO_5038678657" description="Secreted protein" evidence="1">
    <location>
        <begin position="29"/>
        <end position="177"/>
    </location>
</feature>
<gene>
    <name evidence="2" type="ORF">HG542_31775</name>
</gene>
<keyword evidence="3" id="KW-1185">Reference proteome</keyword>
<feature type="signal peptide" evidence="1">
    <location>
        <begin position="1"/>
        <end position="28"/>
    </location>
</feature>
<keyword evidence="1" id="KW-0732">Signal</keyword>
<dbReference type="EMBL" id="JABBXF010000110">
    <property type="protein sequence ID" value="NVK82191.1"/>
    <property type="molecule type" value="Genomic_DNA"/>
</dbReference>
<evidence type="ECO:0000256" key="1">
    <source>
        <dbReference type="SAM" id="SignalP"/>
    </source>
</evidence>
<reference evidence="2 3" key="1">
    <citation type="submission" date="2020-04" db="EMBL/GenBank/DDBJ databases">
        <title>Draft Genome Sequence of Streptomyces morookaense DSM 40503, an 8-azaguanine-producing strain.</title>
        <authorList>
            <person name="Qi J."/>
            <person name="Gao J.-M."/>
        </authorList>
    </citation>
    <scope>NUCLEOTIDE SEQUENCE [LARGE SCALE GENOMIC DNA]</scope>
    <source>
        <strain evidence="2 3">DSM 40503</strain>
    </source>
</reference>
<sequence>MRSMWSWARICGSASLAVGMVAAGPAAAPVAANEPGGGVSCTGTNTIGFSPGLSLRARRTRITGTGSYHCTSADRRLTAAGSEITGGGVNGCFASDATTVEKITWNTGERSVVVYPMGDVRQVAGQAVVLVVGKVVSGRFRGRTVASPGVQLTLDVPACATDRGVQRISGPSALLIP</sequence>
<dbReference type="Proteomes" id="UP000587462">
    <property type="component" value="Unassembled WGS sequence"/>
</dbReference>
<dbReference type="RefSeq" id="WP_171087633.1">
    <property type="nucleotide sequence ID" value="NZ_BNBU01000011.1"/>
</dbReference>
<evidence type="ECO:0000313" key="2">
    <source>
        <dbReference type="EMBL" id="NVK82191.1"/>
    </source>
</evidence>
<proteinExistence type="predicted"/>
<name>A0A7Y7BAW1_STRMO</name>
<evidence type="ECO:0008006" key="4">
    <source>
        <dbReference type="Google" id="ProtNLM"/>
    </source>
</evidence>
<dbReference type="AlphaFoldDB" id="A0A7Y7BAW1"/>
<protein>
    <recommendedName>
        <fullName evidence="4">Secreted protein</fullName>
    </recommendedName>
</protein>